<proteinExistence type="inferred from homology"/>
<evidence type="ECO:0000256" key="3">
    <source>
        <dbReference type="SAM" id="Phobius"/>
    </source>
</evidence>
<evidence type="ECO:0000259" key="5">
    <source>
        <dbReference type="PROSITE" id="PS51144"/>
    </source>
</evidence>
<evidence type="ECO:0000256" key="2">
    <source>
        <dbReference type="SAM" id="MobiDB-lite"/>
    </source>
</evidence>
<feature type="chain" id="PRO_5034757105" evidence="4">
    <location>
        <begin position="38"/>
        <end position="378"/>
    </location>
</feature>
<reference evidence="6" key="2">
    <citation type="submission" date="2025-09" db="UniProtKB">
        <authorList>
            <consortium name="Ensembl"/>
        </authorList>
    </citation>
    <scope>IDENTIFICATION</scope>
</reference>
<feature type="transmembrane region" description="Helical" evidence="3">
    <location>
        <begin position="332"/>
        <end position="350"/>
    </location>
</feature>
<evidence type="ECO:0000313" key="6">
    <source>
        <dbReference type="Ensembl" id="ENSNVIP00000021158.1"/>
    </source>
</evidence>
<feature type="compositionally biased region" description="Basic and acidic residues" evidence="2">
    <location>
        <begin position="94"/>
        <end position="105"/>
    </location>
</feature>
<dbReference type="AlphaFoldDB" id="A0A8C7BHC8"/>
<keyword evidence="4" id="KW-0732">Signal</keyword>
<dbReference type="PANTHER" id="PTHR18952">
    <property type="entry name" value="CARBONIC ANHYDRASE"/>
    <property type="match status" value="1"/>
</dbReference>
<name>A0A8C7BHC8_NEOVI</name>
<evidence type="ECO:0000313" key="7">
    <source>
        <dbReference type="Proteomes" id="UP000694425"/>
    </source>
</evidence>
<protein>
    <submittedName>
        <fullName evidence="6">Carbonic anhydrase 9</fullName>
    </submittedName>
</protein>
<dbReference type="SUPFAM" id="SSF51069">
    <property type="entry name" value="Carbonic anhydrase"/>
    <property type="match status" value="1"/>
</dbReference>
<dbReference type="Ensembl" id="ENSNVIT00000024652.1">
    <property type="protein sequence ID" value="ENSNVIP00000021158.1"/>
    <property type="gene ID" value="ENSNVIG00000016550.1"/>
</dbReference>
<keyword evidence="3" id="KW-1133">Transmembrane helix</keyword>
<keyword evidence="3" id="KW-0812">Transmembrane</keyword>
<feature type="region of interest" description="Disordered" evidence="2">
    <location>
        <begin position="44"/>
        <end position="140"/>
    </location>
</feature>
<dbReference type="PANTHER" id="PTHR18952:SF18">
    <property type="entry name" value="CARBONIC ANHYDRASE 9"/>
    <property type="match status" value="1"/>
</dbReference>
<dbReference type="GO" id="GO:0008270">
    <property type="term" value="F:zinc ion binding"/>
    <property type="evidence" value="ECO:0007669"/>
    <property type="project" value="InterPro"/>
</dbReference>
<feature type="domain" description="Alpha-carbonic anhydrase" evidence="5">
    <location>
        <begin position="132"/>
        <end position="378"/>
    </location>
</feature>
<comment type="similarity">
    <text evidence="1">Belongs to the alpha-carbonic anhydrase family.</text>
</comment>
<accession>A0A8C7BHC8</accession>
<organism evidence="6 7">
    <name type="scientific">Neovison vison</name>
    <name type="common">American mink</name>
    <name type="synonym">Mustela vison</name>
    <dbReference type="NCBI Taxonomy" id="452646"/>
    <lineage>
        <taxon>Eukaryota</taxon>
        <taxon>Metazoa</taxon>
        <taxon>Chordata</taxon>
        <taxon>Craniata</taxon>
        <taxon>Vertebrata</taxon>
        <taxon>Euteleostomi</taxon>
        <taxon>Mammalia</taxon>
        <taxon>Eutheria</taxon>
        <taxon>Laurasiatheria</taxon>
        <taxon>Carnivora</taxon>
        <taxon>Caniformia</taxon>
        <taxon>Musteloidea</taxon>
        <taxon>Mustelidae</taxon>
        <taxon>Mustelinae</taxon>
        <taxon>Neogale</taxon>
    </lineage>
</organism>
<dbReference type="SMART" id="SM01057">
    <property type="entry name" value="Carb_anhydrase"/>
    <property type="match status" value="1"/>
</dbReference>
<dbReference type="Gene3D" id="3.10.200.10">
    <property type="entry name" value="Alpha carbonic anhydrase"/>
    <property type="match status" value="1"/>
</dbReference>
<reference evidence="6" key="1">
    <citation type="submission" date="2025-08" db="UniProtKB">
        <authorList>
            <consortium name="Ensembl"/>
        </authorList>
    </citation>
    <scope>IDENTIFICATION</scope>
</reference>
<keyword evidence="3" id="KW-0472">Membrane</keyword>
<feature type="compositionally biased region" description="Basic and acidic residues" evidence="2">
    <location>
        <begin position="122"/>
        <end position="133"/>
    </location>
</feature>
<feature type="signal peptide" evidence="4">
    <location>
        <begin position="1"/>
        <end position="37"/>
    </location>
</feature>
<evidence type="ECO:0000256" key="1">
    <source>
        <dbReference type="ARBA" id="ARBA00010718"/>
    </source>
</evidence>
<keyword evidence="7" id="KW-1185">Reference proteome</keyword>
<dbReference type="GO" id="GO:0005886">
    <property type="term" value="C:plasma membrane"/>
    <property type="evidence" value="ECO:0007669"/>
    <property type="project" value="TreeGrafter"/>
</dbReference>
<dbReference type="InterPro" id="IPR001148">
    <property type="entry name" value="CA_dom"/>
</dbReference>
<dbReference type="Proteomes" id="UP000694425">
    <property type="component" value="Unplaced"/>
</dbReference>
<dbReference type="InterPro" id="IPR023561">
    <property type="entry name" value="Carbonic_anhydrase_a-class"/>
</dbReference>
<dbReference type="GeneTree" id="ENSGT00940000161646"/>
<dbReference type="GO" id="GO:0004089">
    <property type="term" value="F:carbonate dehydratase activity"/>
    <property type="evidence" value="ECO:0007669"/>
    <property type="project" value="InterPro"/>
</dbReference>
<gene>
    <name evidence="6" type="primary">CA9</name>
</gene>
<dbReference type="InterPro" id="IPR036398">
    <property type="entry name" value="CA_dom_sf"/>
</dbReference>
<dbReference type="PROSITE" id="PS51144">
    <property type="entry name" value="ALPHA_CA_2"/>
    <property type="match status" value="1"/>
</dbReference>
<evidence type="ECO:0000256" key="4">
    <source>
        <dbReference type="SAM" id="SignalP"/>
    </source>
</evidence>
<sequence>MAPLCPRPWLPLSIPALSPGPALQLLLALLLLVPAHAQSLSRIQGTPELGGDSSGEDDQLDGEKLPSEEDLPREDPPGDEDLLGEQDPSGMKTEPGKEDSLKLEDLPTVEAPRDPQGSQNNDYRHNKGDDHSHWRYGGDPPWPQVSPACAGRFQSPVDIHPELAAFCRALQPPELLGFELPKLPELRLRNNGHTVQLTLPPGLEMALGPGREYRALQLHLHWGAAGRPGSEHTVDGHRFPAEVSAQRRGEGGRWAGGLAHFYPVSLQIHVVHLSTAFAKVDEALGRPGGLAVLAAFLQEGPEENSAYEQLLSHLEEITEEVHLNSCLAAGDILALVFGLLFAVTSIAFLVQMRRQQRLRSGTKGNVSYHPAEVTETVA</sequence>
<dbReference type="Pfam" id="PF00194">
    <property type="entry name" value="Carb_anhydrase"/>
    <property type="match status" value="2"/>
</dbReference>
<feature type="compositionally biased region" description="Acidic residues" evidence="2">
    <location>
        <begin position="68"/>
        <end position="84"/>
    </location>
</feature>